<organism evidence="1 2">
    <name type="scientific">Brassica cretica</name>
    <name type="common">Mustard</name>
    <dbReference type="NCBI Taxonomy" id="69181"/>
    <lineage>
        <taxon>Eukaryota</taxon>
        <taxon>Viridiplantae</taxon>
        <taxon>Streptophyta</taxon>
        <taxon>Embryophyta</taxon>
        <taxon>Tracheophyta</taxon>
        <taxon>Spermatophyta</taxon>
        <taxon>Magnoliopsida</taxon>
        <taxon>eudicotyledons</taxon>
        <taxon>Gunneridae</taxon>
        <taxon>Pentapetalae</taxon>
        <taxon>rosids</taxon>
        <taxon>malvids</taxon>
        <taxon>Brassicales</taxon>
        <taxon>Brassicaceae</taxon>
        <taxon>Brassiceae</taxon>
        <taxon>Brassica</taxon>
    </lineage>
</organism>
<protein>
    <submittedName>
        <fullName evidence="1">Uncharacterized protein</fullName>
    </submittedName>
</protein>
<name>A0A8S9NTD0_BRACR</name>
<gene>
    <name evidence="1" type="ORF">F2Q69_00041775</name>
</gene>
<evidence type="ECO:0000313" key="2">
    <source>
        <dbReference type="Proteomes" id="UP000712600"/>
    </source>
</evidence>
<dbReference type="EMBL" id="QGKX02001621">
    <property type="protein sequence ID" value="KAF3505287.1"/>
    <property type="molecule type" value="Genomic_DNA"/>
</dbReference>
<dbReference type="AlphaFoldDB" id="A0A8S9NTD0"/>
<evidence type="ECO:0000313" key="1">
    <source>
        <dbReference type="EMBL" id="KAF3505287.1"/>
    </source>
</evidence>
<reference evidence="1" key="1">
    <citation type="submission" date="2019-12" db="EMBL/GenBank/DDBJ databases">
        <title>Genome sequencing and annotation of Brassica cretica.</title>
        <authorList>
            <person name="Studholme D.J."/>
            <person name="Sarris P."/>
        </authorList>
    </citation>
    <scope>NUCLEOTIDE SEQUENCE</scope>
    <source>
        <strain evidence="1">PFS-109/04</strain>
        <tissue evidence="1">Leaf</tissue>
    </source>
</reference>
<dbReference type="Proteomes" id="UP000712600">
    <property type="component" value="Unassembled WGS sequence"/>
</dbReference>
<proteinExistence type="predicted"/>
<sequence length="391" mass="43904">MNTRSSLSSKWNSNKPTHSVIAACWSERDLSQNPMLTSWTGWTGLIRTWTEPPLASGRYSDFRSFCLEIAEILRSGRTSLLGDISGVKGLYRNRQRVRQCHPSGCVSSRMLPVACVATHGRPHVLMHASFTFHTTAPRPDGLLHGWSACVATHRPLRVDSHAQIADFPRKLRDEETSVFKNVELLKRRASILVLVSVSILLYMNTRSSLSSKWNSNKPTHSVLAACWSERELSQNPMLTSWTGWTGLIRTWTEPPLASGRYSDFRIFCLEIAEILRSGRTSLLGDISKSPVSQTVPPKRLCVIPHASGRMRCDTRASTCPGACFLYMTDDSTTSRWLAAWLECMRRDTPASACRLACADRRYCDTSSYDLSSCMFSTHARLHLLLLLTLSF</sequence>
<accession>A0A8S9NTD0</accession>
<comment type="caution">
    <text evidence="1">The sequence shown here is derived from an EMBL/GenBank/DDBJ whole genome shotgun (WGS) entry which is preliminary data.</text>
</comment>